<evidence type="ECO:0008006" key="5">
    <source>
        <dbReference type="Google" id="ProtNLM"/>
    </source>
</evidence>
<evidence type="ECO:0000256" key="2">
    <source>
        <dbReference type="SAM" id="SignalP"/>
    </source>
</evidence>
<dbReference type="InParanoid" id="A0A1J7J274"/>
<proteinExistence type="predicted"/>
<gene>
    <name evidence="3" type="ORF">CONLIGDRAFT_686160</name>
</gene>
<evidence type="ECO:0000313" key="3">
    <source>
        <dbReference type="EMBL" id="OIW23944.1"/>
    </source>
</evidence>
<feature type="compositionally biased region" description="Polar residues" evidence="1">
    <location>
        <begin position="44"/>
        <end position="58"/>
    </location>
</feature>
<feature type="region of interest" description="Disordered" evidence="1">
    <location>
        <begin position="39"/>
        <end position="58"/>
    </location>
</feature>
<dbReference type="EMBL" id="KV875105">
    <property type="protein sequence ID" value="OIW23944.1"/>
    <property type="molecule type" value="Genomic_DNA"/>
</dbReference>
<protein>
    <recommendedName>
        <fullName evidence="5">Secreted protein</fullName>
    </recommendedName>
</protein>
<reference evidence="3 4" key="1">
    <citation type="submission" date="2016-10" db="EMBL/GenBank/DDBJ databases">
        <title>Draft genome sequence of Coniochaeta ligniaria NRRL30616, a lignocellulolytic fungus for bioabatement of inhibitors in plant biomass hydrolysates.</title>
        <authorList>
            <consortium name="DOE Joint Genome Institute"/>
            <person name="Jimenez D.J."/>
            <person name="Hector R.E."/>
            <person name="Riley R."/>
            <person name="Sun H."/>
            <person name="Grigoriev I.V."/>
            <person name="Van Elsas J.D."/>
            <person name="Nichols N.N."/>
        </authorList>
    </citation>
    <scope>NUCLEOTIDE SEQUENCE [LARGE SCALE GENOMIC DNA]</scope>
    <source>
        <strain evidence="3 4">NRRL 30616</strain>
    </source>
</reference>
<evidence type="ECO:0000256" key="1">
    <source>
        <dbReference type="SAM" id="MobiDB-lite"/>
    </source>
</evidence>
<keyword evidence="2" id="KW-0732">Signal</keyword>
<evidence type="ECO:0000313" key="4">
    <source>
        <dbReference type="Proteomes" id="UP000182658"/>
    </source>
</evidence>
<dbReference type="Proteomes" id="UP000182658">
    <property type="component" value="Unassembled WGS sequence"/>
</dbReference>
<name>A0A1J7J274_9PEZI</name>
<feature type="signal peptide" evidence="2">
    <location>
        <begin position="1"/>
        <end position="21"/>
    </location>
</feature>
<accession>A0A1J7J274</accession>
<sequence>MDASQLAVFAIFAIFVRIGLGSSTGSQAGQASENACAFPGSPFTAGTPSTQPNSPSSLSKALPVQQQFFKNNSITGADLLVYCLALQIHDLSP</sequence>
<feature type="chain" id="PRO_5012385382" description="Secreted protein" evidence="2">
    <location>
        <begin position="22"/>
        <end position="93"/>
    </location>
</feature>
<organism evidence="3 4">
    <name type="scientific">Coniochaeta ligniaria NRRL 30616</name>
    <dbReference type="NCBI Taxonomy" id="1408157"/>
    <lineage>
        <taxon>Eukaryota</taxon>
        <taxon>Fungi</taxon>
        <taxon>Dikarya</taxon>
        <taxon>Ascomycota</taxon>
        <taxon>Pezizomycotina</taxon>
        <taxon>Sordariomycetes</taxon>
        <taxon>Sordariomycetidae</taxon>
        <taxon>Coniochaetales</taxon>
        <taxon>Coniochaetaceae</taxon>
        <taxon>Coniochaeta</taxon>
    </lineage>
</organism>
<dbReference type="AlphaFoldDB" id="A0A1J7J274"/>
<keyword evidence="4" id="KW-1185">Reference proteome</keyword>